<organism evidence="1 2">
    <name type="scientific">Ridgeia piscesae</name>
    <name type="common">Tubeworm</name>
    <dbReference type="NCBI Taxonomy" id="27915"/>
    <lineage>
        <taxon>Eukaryota</taxon>
        <taxon>Metazoa</taxon>
        <taxon>Spiralia</taxon>
        <taxon>Lophotrochozoa</taxon>
        <taxon>Annelida</taxon>
        <taxon>Polychaeta</taxon>
        <taxon>Sedentaria</taxon>
        <taxon>Canalipalpata</taxon>
        <taxon>Sabellida</taxon>
        <taxon>Siboglinidae</taxon>
        <taxon>Ridgeia</taxon>
    </lineage>
</organism>
<protein>
    <submittedName>
        <fullName evidence="1">Uncharacterized protein</fullName>
    </submittedName>
</protein>
<accession>A0AAD9NQS4</accession>
<keyword evidence="2" id="KW-1185">Reference proteome</keyword>
<reference evidence="1" key="1">
    <citation type="journal article" date="2023" name="Mol. Biol. Evol.">
        <title>Third-Generation Sequencing Reveals the Adaptive Role of the Epigenome in Three Deep-Sea Polychaetes.</title>
        <authorList>
            <person name="Perez M."/>
            <person name="Aroh O."/>
            <person name="Sun Y."/>
            <person name="Lan Y."/>
            <person name="Juniper S.K."/>
            <person name="Young C.R."/>
            <person name="Angers B."/>
            <person name="Qian P.Y."/>
        </authorList>
    </citation>
    <scope>NUCLEOTIDE SEQUENCE</scope>
    <source>
        <strain evidence="1">R07B-5</strain>
    </source>
</reference>
<proteinExistence type="predicted"/>
<sequence>MHSTQDPLGENNRLLLKLKVTTASHKTTAHQLIRRVNAHSEFLGYSFTTYPPGGTICSPPIHQGASIIINCAIVDSTDAFHKHQKVQLFIVIPVSQVTLACVSTTGIYVDITKIFYTWKYQSNNSFCLD</sequence>
<name>A0AAD9NQS4_RIDPI</name>
<gene>
    <name evidence="1" type="ORF">NP493_521g00015</name>
</gene>
<dbReference type="EMBL" id="JAODUO010000521">
    <property type="protein sequence ID" value="KAK2178960.1"/>
    <property type="molecule type" value="Genomic_DNA"/>
</dbReference>
<evidence type="ECO:0000313" key="1">
    <source>
        <dbReference type="EMBL" id="KAK2178960.1"/>
    </source>
</evidence>
<dbReference type="Proteomes" id="UP001209878">
    <property type="component" value="Unassembled WGS sequence"/>
</dbReference>
<dbReference type="AlphaFoldDB" id="A0AAD9NQS4"/>
<evidence type="ECO:0000313" key="2">
    <source>
        <dbReference type="Proteomes" id="UP001209878"/>
    </source>
</evidence>
<comment type="caution">
    <text evidence="1">The sequence shown here is derived from an EMBL/GenBank/DDBJ whole genome shotgun (WGS) entry which is preliminary data.</text>
</comment>